<feature type="region of interest" description="Disordered" evidence="1">
    <location>
        <begin position="177"/>
        <end position="455"/>
    </location>
</feature>
<protein>
    <recommendedName>
        <fullName evidence="2">Inner kinetochore subunit AME1 domain-containing protein</fullName>
    </recommendedName>
</protein>
<gene>
    <name evidence="3" type="ORF">B5807_10867</name>
</gene>
<feature type="compositionally biased region" description="Acidic residues" evidence="1">
    <location>
        <begin position="400"/>
        <end position="418"/>
    </location>
</feature>
<keyword evidence="4" id="KW-1185">Reference proteome</keyword>
<dbReference type="AlphaFoldDB" id="A0A1Y2LKZ8"/>
<feature type="region of interest" description="Disordered" evidence="1">
    <location>
        <begin position="1"/>
        <end position="156"/>
    </location>
</feature>
<organism evidence="3 4">
    <name type="scientific">Epicoccum nigrum</name>
    <name type="common">Soil fungus</name>
    <name type="synonym">Epicoccum purpurascens</name>
    <dbReference type="NCBI Taxonomy" id="105696"/>
    <lineage>
        <taxon>Eukaryota</taxon>
        <taxon>Fungi</taxon>
        <taxon>Dikarya</taxon>
        <taxon>Ascomycota</taxon>
        <taxon>Pezizomycotina</taxon>
        <taxon>Dothideomycetes</taxon>
        <taxon>Pleosporomycetidae</taxon>
        <taxon>Pleosporales</taxon>
        <taxon>Pleosporineae</taxon>
        <taxon>Didymellaceae</taxon>
        <taxon>Epicoccum</taxon>
    </lineage>
</organism>
<dbReference type="Pfam" id="PF20994">
    <property type="entry name" value="CENPU"/>
    <property type="match status" value="1"/>
</dbReference>
<evidence type="ECO:0000313" key="3">
    <source>
        <dbReference type="EMBL" id="OSS44485.1"/>
    </source>
</evidence>
<proteinExistence type="predicted"/>
<name>A0A1Y2LKZ8_EPING</name>
<feature type="compositionally biased region" description="Polar residues" evidence="1">
    <location>
        <begin position="236"/>
        <end position="252"/>
    </location>
</feature>
<dbReference type="InterPro" id="IPR048743">
    <property type="entry name" value="AME1"/>
</dbReference>
<reference evidence="3 4" key="1">
    <citation type="journal article" date="2017" name="Genome Announc.">
        <title>Genome sequence of the saprophytic ascomycete Epicoccum nigrum ICMP 19927 strain isolated from New Zealand.</title>
        <authorList>
            <person name="Fokin M."/>
            <person name="Fleetwood D."/>
            <person name="Weir B.S."/>
            <person name="Villas-Boas S.G."/>
        </authorList>
    </citation>
    <scope>NUCLEOTIDE SEQUENCE [LARGE SCALE GENOMIC DNA]</scope>
    <source>
        <strain evidence="3 4">ICMP 19927</strain>
    </source>
</reference>
<dbReference type="OMA" id="SVMRIKG"/>
<evidence type="ECO:0000256" key="1">
    <source>
        <dbReference type="SAM" id="MobiDB-lite"/>
    </source>
</evidence>
<dbReference type="InParanoid" id="A0A1Y2LKZ8"/>
<feature type="compositionally biased region" description="Polar residues" evidence="1">
    <location>
        <begin position="53"/>
        <end position="63"/>
    </location>
</feature>
<evidence type="ECO:0000259" key="2">
    <source>
        <dbReference type="Pfam" id="PF20994"/>
    </source>
</evidence>
<sequence length="664" mass="72918">MAPVDRREHRQQRVRGAGASTVQASFGFDFGNLGAKQASLPPPRSARRSRTPVQATPRNTNGSARRHRSLSAPRSVRSQRKPTPKQNAVTPQLGKRKRGTPTGASNTPDEEDELSPDRPENVGSVEKSRRLARTVSPVAEEAEEARDELSYIDEVPTTTRRTPGLVAGLIYGSRASASPRLGVSRRSKSTDIVPVTPGMQPHSSSKHSFVLSTTVENTASNASQAGDEEADELSPAQDNTVTPRVVSRQSIPNGMPTDAQDGDIDELSPAQASAGASISPIIQDAHGEVAATPVPKKRAAPSRSRDIAQTNKSGNTVTPAKRKLEVRKNKKLPTEEEEEDRELSDELSPETERTKLAQTKQALKKPTSARQAPVKQAQTIQAPIKEAPSKHVRQMRESPASDEESEFNEEDMEPDQEAQDPSPVLAKKRTSPKQPQRSKPPSKEPPRKRQKSLGPKLAISVLRIKGYGVRGITMADTTRTILEEAIDHRLSRMLEKMQTSRDSSHRKELRSEVNLVLSFKESLSEKLLDLQDANDVLTTNLKKLKIFKRENVHLRKDILALQNSRQEIALEHDDVQAEFEAEKAKVEARNSLSANIFEIESAIENGRKKARQEKREHEGPEMPLSMLLETVGRGVGSLGGGLLTTVKSFNGALERAAGWLEGRV</sequence>
<feature type="compositionally biased region" description="Acidic residues" evidence="1">
    <location>
        <begin position="335"/>
        <end position="349"/>
    </location>
</feature>
<feature type="domain" description="Inner kinetochore subunit AME1" evidence="2">
    <location>
        <begin position="470"/>
        <end position="655"/>
    </location>
</feature>
<feature type="compositionally biased region" description="Polar residues" evidence="1">
    <location>
        <begin position="307"/>
        <end position="318"/>
    </location>
</feature>
<dbReference type="Proteomes" id="UP000193240">
    <property type="component" value="Unassembled WGS sequence"/>
</dbReference>
<dbReference type="EMBL" id="KZ107857">
    <property type="protein sequence ID" value="OSS44485.1"/>
    <property type="molecule type" value="Genomic_DNA"/>
</dbReference>
<accession>A0A1Y2LKZ8</accession>
<feature type="compositionally biased region" description="Polar residues" evidence="1">
    <location>
        <begin position="201"/>
        <end position="224"/>
    </location>
</feature>
<evidence type="ECO:0000313" key="4">
    <source>
        <dbReference type="Proteomes" id="UP000193240"/>
    </source>
</evidence>